<dbReference type="PANTHER" id="PTHR41259">
    <property type="entry name" value="DOUBLE-STRAND BREAK REPAIR RAD50 ATPASE, PUTATIVE-RELATED"/>
    <property type="match status" value="1"/>
</dbReference>
<evidence type="ECO:0000313" key="5">
    <source>
        <dbReference type="EMBL" id="TMQ67836.1"/>
    </source>
</evidence>
<keyword evidence="3" id="KW-0812">Transmembrane</keyword>
<feature type="transmembrane region" description="Helical" evidence="3">
    <location>
        <begin position="484"/>
        <end position="503"/>
    </location>
</feature>
<evidence type="ECO:0000256" key="1">
    <source>
        <dbReference type="SAM" id="Coils"/>
    </source>
</evidence>
<evidence type="ECO:0000313" key="6">
    <source>
        <dbReference type="Proteomes" id="UP000316609"/>
    </source>
</evidence>
<dbReference type="AlphaFoldDB" id="A0A538TW28"/>
<name>A0A538TW28_UNCEI</name>
<evidence type="ECO:0000256" key="3">
    <source>
        <dbReference type="SAM" id="Phobius"/>
    </source>
</evidence>
<sequence>MKLLRLVADGFGSLRGEFTFDPQRLTLVVDDNERGKSTLLAAVVAALYGLDSDRRSHRPLTPLDRWRPWDGGSYRVELELESGGERITVARDFGAGQVQVWDAQGRDVTPDFRVGKDEFSVGRKLLALDEEEFEKCALVRQGDLLEVVALDEKERRVSPLRARLENAADTHIGDTNASEALRLLELALRKYTCPEVESSGTIDTAIRLLELKRATLGTELKALEHDLSRISQPLEDLAAFGEQEAATRRSLAEREADHHASLSAEVRRKLDENDERRAEVERLRAEAAELVSAARLPPSVEADFGKAVAGYEEALSRIQALEVRHRDETAREQSQLEHEIAGLAAYASGSAADADRCVSLAAELRRVAAEDTRLRDDIFNLRETLASQGHEPDRLQWLAHRLSRLQPSDHQLLRSQADLALAHQTEVEGLDQERVLGSETLRDIDAVRSRRRLPGWFLIAMGLAGLLAGVVVTALGGLPSFSGWFLTVGAVTLAAGGLVLVSARRLRASERSEALARLGEAQRRLTDLRTRRAEIEVQLETLAKDLGYRDRVELLREWSEHARLSDESGPALRAQGQLASLEAQRREALEEAHRLLERFGGGSPEPANLERVAEELRRLEGLRQRLAEPDTSWAWIDEERKVVEASAAGRKERALRILALAGLAYDPQRSWPEHATALAQRAQSKTRYAMLVAELIPAAEARLLPRDEQRLLEGQLAMTGPANQAASERPRRPPLEIEAESRQLRETLDALQQRRAELRLLVDGVWRRYHAEHPECVQQLERIESALARARRFKHAVELARETIQTVATETHRRWAEFLNRRVGELFGTLGTRIELVRFGDDLDFSVKPVGGPMLVRGKADHQLSHGARDQLYLAVRAAISEFLSRGAGPLPLLLDDVFATSDDDRTRCGMGLLLERLASQHQVVLVTCHRGRYEALAQLDPELYAERVHWLDLRAAGVPQR</sequence>
<evidence type="ECO:0000259" key="4">
    <source>
        <dbReference type="Pfam" id="PF13476"/>
    </source>
</evidence>
<comment type="caution">
    <text evidence="5">The sequence shown here is derived from an EMBL/GenBank/DDBJ whole genome shotgun (WGS) entry which is preliminary data.</text>
</comment>
<dbReference type="InterPro" id="IPR027417">
    <property type="entry name" value="P-loop_NTPase"/>
</dbReference>
<dbReference type="InterPro" id="IPR038729">
    <property type="entry name" value="Rad50/SbcC_AAA"/>
</dbReference>
<proteinExistence type="predicted"/>
<accession>A0A538TW28</accession>
<dbReference type="GO" id="GO:0016887">
    <property type="term" value="F:ATP hydrolysis activity"/>
    <property type="evidence" value="ECO:0007669"/>
    <property type="project" value="InterPro"/>
</dbReference>
<organism evidence="5 6">
    <name type="scientific">Eiseniibacteriota bacterium</name>
    <dbReference type="NCBI Taxonomy" id="2212470"/>
    <lineage>
        <taxon>Bacteria</taxon>
        <taxon>Candidatus Eiseniibacteriota</taxon>
    </lineage>
</organism>
<protein>
    <recommendedName>
        <fullName evidence="4">Rad50/SbcC-type AAA domain-containing protein</fullName>
    </recommendedName>
</protein>
<evidence type="ECO:0000256" key="2">
    <source>
        <dbReference type="SAM" id="MobiDB-lite"/>
    </source>
</evidence>
<keyword evidence="1" id="KW-0175">Coiled coil</keyword>
<feature type="coiled-coil region" evidence="1">
    <location>
        <begin position="571"/>
        <end position="598"/>
    </location>
</feature>
<dbReference type="PANTHER" id="PTHR41259:SF1">
    <property type="entry name" value="DOUBLE-STRAND BREAK REPAIR RAD50 ATPASE, PUTATIVE-RELATED"/>
    <property type="match status" value="1"/>
</dbReference>
<dbReference type="Gene3D" id="3.40.50.300">
    <property type="entry name" value="P-loop containing nucleotide triphosphate hydrolases"/>
    <property type="match status" value="2"/>
</dbReference>
<dbReference type="SUPFAM" id="SSF52540">
    <property type="entry name" value="P-loop containing nucleoside triphosphate hydrolases"/>
    <property type="match status" value="1"/>
</dbReference>
<dbReference type="EMBL" id="VBOY01000028">
    <property type="protein sequence ID" value="TMQ67836.1"/>
    <property type="molecule type" value="Genomic_DNA"/>
</dbReference>
<keyword evidence="3" id="KW-1133">Transmembrane helix</keyword>
<dbReference type="GO" id="GO:0006302">
    <property type="term" value="P:double-strand break repair"/>
    <property type="evidence" value="ECO:0007669"/>
    <property type="project" value="InterPro"/>
</dbReference>
<dbReference type="Pfam" id="PF13476">
    <property type="entry name" value="AAA_23"/>
    <property type="match status" value="1"/>
</dbReference>
<feature type="coiled-coil region" evidence="1">
    <location>
        <begin position="511"/>
        <end position="545"/>
    </location>
</feature>
<keyword evidence="3" id="KW-0472">Membrane</keyword>
<gene>
    <name evidence="5" type="ORF">E6K78_03405</name>
</gene>
<feature type="domain" description="Rad50/SbcC-type AAA" evidence="4">
    <location>
        <begin position="6"/>
        <end position="169"/>
    </location>
</feature>
<reference evidence="5 6" key="1">
    <citation type="journal article" date="2019" name="Nat. Microbiol.">
        <title>Mediterranean grassland soil C-N compound turnover is dependent on rainfall and depth, and is mediated by genomically divergent microorganisms.</title>
        <authorList>
            <person name="Diamond S."/>
            <person name="Andeer P.F."/>
            <person name="Li Z."/>
            <person name="Crits-Christoph A."/>
            <person name="Burstein D."/>
            <person name="Anantharaman K."/>
            <person name="Lane K.R."/>
            <person name="Thomas B.C."/>
            <person name="Pan C."/>
            <person name="Northen T.R."/>
            <person name="Banfield J.F."/>
        </authorList>
    </citation>
    <scope>NUCLEOTIDE SEQUENCE [LARGE SCALE GENOMIC DNA]</scope>
    <source>
        <strain evidence="5">WS_8</strain>
    </source>
</reference>
<feature type="region of interest" description="Disordered" evidence="2">
    <location>
        <begin position="249"/>
        <end position="275"/>
    </location>
</feature>
<dbReference type="Proteomes" id="UP000316609">
    <property type="component" value="Unassembled WGS sequence"/>
</dbReference>
<feature type="transmembrane region" description="Helical" evidence="3">
    <location>
        <begin position="456"/>
        <end position="478"/>
    </location>
</feature>